<dbReference type="PANTHER" id="PTHR33266:SF1">
    <property type="entry name" value="F-BOX DOMAIN-CONTAINING PROTEIN"/>
    <property type="match status" value="1"/>
</dbReference>
<accession>A0AAD4E4U7</accession>
<dbReference type="AlphaFoldDB" id="A0AAD4E4U7"/>
<keyword evidence="3" id="KW-1185">Reference proteome</keyword>
<comment type="caution">
    <text evidence="2">The sequence shown here is derived from an EMBL/GenBank/DDBJ whole genome shotgun (WGS) entry which is preliminary data.</text>
</comment>
<dbReference type="RefSeq" id="XP_041225178.1">
    <property type="nucleotide sequence ID" value="XM_041371649.1"/>
</dbReference>
<feature type="region of interest" description="Disordered" evidence="1">
    <location>
        <begin position="21"/>
        <end position="44"/>
    </location>
</feature>
<dbReference type="GeneID" id="64665947"/>
<sequence length="760" mass="85729">MAGQSGSQDLSVVAPLPLTQTQHDELDQTLPDTSSPTPKLPRDTDEILYDSFSSPYIGLAAISFYEYLKNNNIEFRTSSKSYYGKFCSIVQSSGTGKSRLILELRNKGVLVLYMNLRELSDIGFPNRDPVPARILTECTTDCTEAEYTARCYAFFTAIFQVLWWDLGSKIPALDSRDLDAAINAWNDEMCDMHAEARTKFFEMVDFQYNMVLKSPRQSSVKQAFRDMVQAMPHIFAAREKRKRNEEERKDKYLFDEPKIVIAFDEAYPLNKLNSHGIRLSRILCSVINSYSSHDNTPVWVVFASTTSQVADFPPPQAIQNSMRIVQSGNSSFPPYHALGWDQFATPLGDMPANDVANFCHIVRFGRPLWKSLMPNGGVLKLAGQKLCDSTAFDSMATNQALAVLAQRFALDFRFGHRDTVSYIKTAVASHLRVCFSTTENGLWSDTGYPSEPLLSCVAAILLHQSPDNLPNALHVLENRIHSGMVEIGQRGDSLTSRLLLLLAKDLFIRQNPPETAIQHLLYNGSEHAELLDCQKVSIVGFLEYLFGTAFWSDSEAGEEAKTVFQHAYINFSHWISMEEFISPADSDFEESRCDPDEWTLRHWHRTSAVQCCPLQPLVDKMIPIYFDDPSLGPDLKRMSQIFISDKVGRISNIGDPGYDTTRTHYSIECQSDLPYITLLLDLNVDSDPQLSATYLKRDPSHPETGRCLRIYASGINDTTFPFLNQHPTVAKGLQEILSRQKEALVPQALRSSMCNVRWEA</sequence>
<protein>
    <submittedName>
        <fullName evidence="2">Uncharacterized protein</fullName>
    </submittedName>
</protein>
<dbReference type="Proteomes" id="UP001195769">
    <property type="component" value="Unassembled WGS sequence"/>
</dbReference>
<organism evidence="2 3">
    <name type="scientific">Suillus fuscotomentosus</name>
    <dbReference type="NCBI Taxonomy" id="1912939"/>
    <lineage>
        <taxon>Eukaryota</taxon>
        <taxon>Fungi</taxon>
        <taxon>Dikarya</taxon>
        <taxon>Basidiomycota</taxon>
        <taxon>Agaricomycotina</taxon>
        <taxon>Agaricomycetes</taxon>
        <taxon>Agaricomycetidae</taxon>
        <taxon>Boletales</taxon>
        <taxon>Suillineae</taxon>
        <taxon>Suillaceae</taxon>
        <taxon>Suillus</taxon>
    </lineage>
</organism>
<dbReference type="PANTHER" id="PTHR33266">
    <property type="entry name" value="CHROMOSOME 15, WHOLE GENOME SHOTGUN SEQUENCE"/>
    <property type="match status" value="1"/>
</dbReference>
<proteinExistence type="predicted"/>
<evidence type="ECO:0000313" key="2">
    <source>
        <dbReference type="EMBL" id="KAG1899602.1"/>
    </source>
</evidence>
<name>A0AAD4E4U7_9AGAM</name>
<dbReference type="EMBL" id="JABBWK010000031">
    <property type="protein sequence ID" value="KAG1899602.1"/>
    <property type="molecule type" value="Genomic_DNA"/>
</dbReference>
<reference evidence="2" key="1">
    <citation type="journal article" date="2020" name="New Phytol.">
        <title>Comparative genomics reveals dynamic genome evolution in host specialist ectomycorrhizal fungi.</title>
        <authorList>
            <person name="Lofgren L.A."/>
            <person name="Nguyen N.H."/>
            <person name="Vilgalys R."/>
            <person name="Ruytinx J."/>
            <person name="Liao H.L."/>
            <person name="Branco S."/>
            <person name="Kuo A."/>
            <person name="LaButti K."/>
            <person name="Lipzen A."/>
            <person name="Andreopoulos W."/>
            <person name="Pangilinan J."/>
            <person name="Riley R."/>
            <person name="Hundley H."/>
            <person name="Na H."/>
            <person name="Barry K."/>
            <person name="Grigoriev I.V."/>
            <person name="Stajich J.E."/>
            <person name="Kennedy P.G."/>
        </authorList>
    </citation>
    <scope>NUCLEOTIDE SEQUENCE</scope>
    <source>
        <strain evidence="2">FC203</strain>
    </source>
</reference>
<evidence type="ECO:0000256" key="1">
    <source>
        <dbReference type="SAM" id="MobiDB-lite"/>
    </source>
</evidence>
<evidence type="ECO:0000313" key="3">
    <source>
        <dbReference type="Proteomes" id="UP001195769"/>
    </source>
</evidence>
<gene>
    <name evidence="2" type="ORF">F5891DRAFT_388630</name>
</gene>